<proteinExistence type="predicted"/>
<accession>A0ABV7A5M2</accession>
<dbReference type="EMBL" id="JBHRRZ010000015">
    <property type="protein sequence ID" value="MFC2948369.1"/>
    <property type="molecule type" value="Genomic_DNA"/>
</dbReference>
<dbReference type="RefSeq" id="WP_390305263.1">
    <property type="nucleotide sequence ID" value="NZ_JBHRRZ010000015.1"/>
</dbReference>
<feature type="transmembrane region" description="Helical" evidence="1">
    <location>
        <begin position="7"/>
        <end position="25"/>
    </location>
</feature>
<gene>
    <name evidence="2" type="ORF">ACFODW_08455</name>
</gene>
<evidence type="ECO:0000313" key="2">
    <source>
        <dbReference type="EMBL" id="MFC2948369.1"/>
    </source>
</evidence>
<keyword evidence="3" id="KW-1185">Reference proteome</keyword>
<comment type="caution">
    <text evidence="2">The sequence shown here is derived from an EMBL/GenBank/DDBJ whole genome shotgun (WGS) entry which is preliminary data.</text>
</comment>
<name>A0ABV7A5M2_9BACI</name>
<evidence type="ECO:0000256" key="1">
    <source>
        <dbReference type="SAM" id="Phobius"/>
    </source>
</evidence>
<evidence type="ECO:0008006" key="4">
    <source>
        <dbReference type="Google" id="ProtNLM"/>
    </source>
</evidence>
<protein>
    <recommendedName>
        <fullName evidence="4">LysM domain-containing protein</fullName>
    </recommendedName>
</protein>
<keyword evidence="1" id="KW-1133">Transmembrane helix</keyword>
<keyword evidence="1" id="KW-0812">Transmembrane</keyword>
<organism evidence="2 3">
    <name type="scientific">Virgibacillus sediminis</name>
    <dbReference type="NCBI Taxonomy" id="202260"/>
    <lineage>
        <taxon>Bacteria</taxon>
        <taxon>Bacillati</taxon>
        <taxon>Bacillota</taxon>
        <taxon>Bacilli</taxon>
        <taxon>Bacillales</taxon>
        <taxon>Bacillaceae</taxon>
        <taxon>Virgibacillus</taxon>
    </lineage>
</organism>
<sequence>MYFAKRGFVYIIIMLLCLSIYQDLLSGKSNHPEKEDILYTDELAEYKVVQRKVGSGDTILSVVENINGGRTESLDIDQIMDDWRTMNPSSDPYTLIPSNYYYFPLYQEN</sequence>
<reference evidence="3" key="1">
    <citation type="journal article" date="2019" name="Int. J. Syst. Evol. Microbiol.">
        <title>The Global Catalogue of Microorganisms (GCM) 10K type strain sequencing project: providing services to taxonomists for standard genome sequencing and annotation.</title>
        <authorList>
            <consortium name="The Broad Institute Genomics Platform"/>
            <consortium name="The Broad Institute Genome Sequencing Center for Infectious Disease"/>
            <person name="Wu L."/>
            <person name="Ma J."/>
        </authorList>
    </citation>
    <scope>NUCLEOTIDE SEQUENCE [LARGE SCALE GENOMIC DNA]</scope>
    <source>
        <strain evidence="3">KCTC 13193</strain>
    </source>
</reference>
<dbReference type="Proteomes" id="UP001595387">
    <property type="component" value="Unassembled WGS sequence"/>
</dbReference>
<keyword evidence="1" id="KW-0472">Membrane</keyword>
<evidence type="ECO:0000313" key="3">
    <source>
        <dbReference type="Proteomes" id="UP001595387"/>
    </source>
</evidence>